<evidence type="ECO:0000313" key="10">
    <source>
        <dbReference type="EMBL" id="EDZ93814.1"/>
    </source>
</evidence>
<keyword evidence="11" id="KW-1185">Reference proteome</keyword>
<proteinExistence type="predicted"/>
<keyword evidence="7 8" id="KW-0472">Membrane</keyword>
<feature type="transmembrane region" description="Helical" evidence="8">
    <location>
        <begin position="330"/>
        <end position="351"/>
    </location>
</feature>
<accession>B5W3W1</accession>
<sequence length="589" mass="67122">MFHRISAHRTPKSPIFTTYQKADRLWGWGLWLTALLLFTIDLGGVAIRDWDEGIVAQVARELITGNANWLHPTLNGDPYLNKPPLIHWFIALFYQIGGVNEWTARLPGALLTATSVPLLYTLGREIFHRRTQAIFSALVYLTLIPVVRHGRLAMLDGAVLFFLVLMMVCVLRARRDLRYALGSGLAFGLLCLTKGVLLGVLLGAIAFGFLLWDTPRLLTSKFLWWGLGLGLVPVAFWYASQWQYYGFDFIIANLVDQSLVRIWESVENHKGPPWYYLLEIIKLSAPWLLFWLGGLRLAWRDRNLSWARLTLVWTGVYLIAVSAMNTKLPWYIMPIYPAFALAVGSYLALVWEEGDHEIGRWQKTKPSPSVPPDQLLTPDYLCPRPDRLWPLFSILAFVAWLGGLYFGGMLTLTDTTTLDINLQLTCASVALTMAVSTLLLVECDRQFLVILCWGMYLSLLLFVSSHHWVWELGESYPVKPVASLIQQHTAPEAQIYTSYPYSRPSLDFYSGRQIRPVDSQALQHYWHNSPSAYFLVDQQTLHNLQLPDSRVLGTIEGWTLIMPSEIPKPIKGLKPFREKGNRLHLAQIR</sequence>
<name>B5W3W1_LIMMA</name>
<dbReference type="GO" id="GO:0016763">
    <property type="term" value="F:pentosyltransferase activity"/>
    <property type="evidence" value="ECO:0007669"/>
    <property type="project" value="TreeGrafter"/>
</dbReference>
<evidence type="ECO:0000256" key="4">
    <source>
        <dbReference type="ARBA" id="ARBA00022679"/>
    </source>
</evidence>
<gene>
    <name evidence="10" type="ORF">AmaxDRAFT_3459</name>
</gene>
<evidence type="ECO:0000256" key="7">
    <source>
        <dbReference type="ARBA" id="ARBA00023136"/>
    </source>
</evidence>
<evidence type="ECO:0000256" key="2">
    <source>
        <dbReference type="ARBA" id="ARBA00022475"/>
    </source>
</evidence>
<dbReference type="GO" id="GO:0009103">
    <property type="term" value="P:lipopolysaccharide biosynthetic process"/>
    <property type="evidence" value="ECO:0007669"/>
    <property type="project" value="UniProtKB-ARBA"/>
</dbReference>
<evidence type="ECO:0000256" key="8">
    <source>
        <dbReference type="SAM" id="Phobius"/>
    </source>
</evidence>
<feature type="transmembrane region" description="Helical" evidence="8">
    <location>
        <begin position="306"/>
        <end position="324"/>
    </location>
</feature>
<feature type="transmembrane region" description="Helical" evidence="8">
    <location>
        <begin position="388"/>
        <end position="408"/>
    </location>
</feature>
<protein>
    <submittedName>
        <fullName evidence="10">Glycosyl transferase family 39</fullName>
    </submittedName>
</protein>
<feature type="domain" description="Glycosyltransferase RgtA/B/C/D-like" evidence="9">
    <location>
        <begin position="81"/>
        <end position="235"/>
    </location>
</feature>
<evidence type="ECO:0000259" key="9">
    <source>
        <dbReference type="Pfam" id="PF13231"/>
    </source>
</evidence>
<keyword evidence="5 8" id="KW-0812">Transmembrane</keyword>
<dbReference type="GO" id="GO:0005886">
    <property type="term" value="C:plasma membrane"/>
    <property type="evidence" value="ECO:0007669"/>
    <property type="project" value="UniProtKB-SubCell"/>
</dbReference>
<evidence type="ECO:0000256" key="5">
    <source>
        <dbReference type="ARBA" id="ARBA00022692"/>
    </source>
</evidence>
<organism evidence="10 11">
    <name type="scientific">Limnospira maxima CS-328</name>
    <dbReference type="NCBI Taxonomy" id="513049"/>
    <lineage>
        <taxon>Bacteria</taxon>
        <taxon>Bacillati</taxon>
        <taxon>Cyanobacteriota</taxon>
        <taxon>Cyanophyceae</taxon>
        <taxon>Oscillatoriophycideae</taxon>
        <taxon>Oscillatoriales</taxon>
        <taxon>Sirenicapillariaceae</taxon>
        <taxon>Limnospira</taxon>
    </lineage>
</organism>
<keyword evidence="2" id="KW-1003">Cell membrane</keyword>
<dbReference type="EMBL" id="ABYK01000027">
    <property type="protein sequence ID" value="EDZ93814.1"/>
    <property type="molecule type" value="Genomic_DNA"/>
</dbReference>
<feature type="transmembrane region" description="Helical" evidence="8">
    <location>
        <begin position="153"/>
        <end position="173"/>
    </location>
</feature>
<comment type="subcellular location">
    <subcellularLocation>
        <location evidence="1">Cell membrane</location>
        <topology evidence="1">Multi-pass membrane protein</topology>
    </subcellularLocation>
</comment>
<dbReference type="PANTHER" id="PTHR33908:SF3">
    <property type="entry name" value="UNDECAPRENYL PHOSPHATE-ALPHA-4-AMINO-4-DEOXY-L-ARABINOSE ARABINOSYL TRANSFERASE"/>
    <property type="match status" value="1"/>
</dbReference>
<dbReference type="AlphaFoldDB" id="B5W3W1"/>
<evidence type="ECO:0000313" key="11">
    <source>
        <dbReference type="Proteomes" id="UP000004061"/>
    </source>
</evidence>
<dbReference type="RefSeq" id="WP_006669781.1">
    <property type="nucleotide sequence ID" value="NZ_ABYK01000027.1"/>
</dbReference>
<feature type="transmembrane region" description="Helical" evidence="8">
    <location>
        <begin position="25"/>
        <end position="47"/>
    </location>
</feature>
<dbReference type="Pfam" id="PF13231">
    <property type="entry name" value="PMT_2"/>
    <property type="match status" value="1"/>
</dbReference>
<dbReference type="InterPro" id="IPR038731">
    <property type="entry name" value="RgtA/B/C-like"/>
</dbReference>
<keyword evidence="6 8" id="KW-1133">Transmembrane helix</keyword>
<evidence type="ECO:0000256" key="6">
    <source>
        <dbReference type="ARBA" id="ARBA00022989"/>
    </source>
</evidence>
<comment type="caution">
    <text evidence="10">The sequence shown here is derived from an EMBL/GenBank/DDBJ whole genome shotgun (WGS) entry which is preliminary data.</text>
</comment>
<keyword evidence="3" id="KW-0328">Glycosyltransferase</keyword>
<feature type="transmembrane region" description="Helical" evidence="8">
    <location>
        <begin position="448"/>
        <end position="470"/>
    </location>
</feature>
<evidence type="ECO:0000256" key="3">
    <source>
        <dbReference type="ARBA" id="ARBA00022676"/>
    </source>
</evidence>
<dbReference type="GO" id="GO:0010041">
    <property type="term" value="P:response to iron(III) ion"/>
    <property type="evidence" value="ECO:0007669"/>
    <property type="project" value="TreeGrafter"/>
</dbReference>
<dbReference type="Proteomes" id="UP000004061">
    <property type="component" value="Unassembled WGS sequence"/>
</dbReference>
<keyword evidence="4 10" id="KW-0808">Transferase</keyword>
<dbReference type="PANTHER" id="PTHR33908">
    <property type="entry name" value="MANNOSYLTRANSFERASE YKCB-RELATED"/>
    <property type="match status" value="1"/>
</dbReference>
<dbReference type="InterPro" id="IPR050297">
    <property type="entry name" value="LipidA_mod_glycosyltrf_83"/>
</dbReference>
<reference evidence="10 11" key="1">
    <citation type="journal article" date="2011" name="Appl. Environ. Microbiol.">
        <title>Contribution of a Sodium Ion Gradient to Energy Conservation during Fermentation in the Cyanobacterium Arthrospira (Spirulina) maxima CS-328.</title>
        <authorList>
            <person name="Carrieri D."/>
            <person name="Ananyev G."/>
            <person name="Lenz O."/>
            <person name="Bryant D.A."/>
            <person name="Dismukes G.C."/>
        </authorList>
    </citation>
    <scope>NUCLEOTIDE SEQUENCE [LARGE SCALE GENOMIC DNA]</scope>
    <source>
        <strain evidence="10 11">CS-328</strain>
    </source>
</reference>
<evidence type="ECO:0000256" key="1">
    <source>
        <dbReference type="ARBA" id="ARBA00004651"/>
    </source>
</evidence>
<feature type="transmembrane region" description="Helical" evidence="8">
    <location>
        <begin position="222"/>
        <end position="239"/>
    </location>
</feature>
<feature type="transmembrane region" description="Helical" evidence="8">
    <location>
        <begin position="185"/>
        <end position="210"/>
    </location>
</feature>
<feature type="transmembrane region" description="Helical" evidence="8">
    <location>
        <begin position="420"/>
        <end position="441"/>
    </location>
</feature>